<gene>
    <name evidence="1" type="ORF">LAZ67_21002683</name>
</gene>
<evidence type="ECO:0000313" key="2">
    <source>
        <dbReference type="Proteomes" id="UP001235939"/>
    </source>
</evidence>
<proteinExistence type="predicted"/>
<protein>
    <submittedName>
        <fullName evidence="1">PWP1</fullName>
    </submittedName>
</protein>
<dbReference type="EMBL" id="CP092883">
    <property type="protein sequence ID" value="UYV82520.1"/>
    <property type="molecule type" value="Genomic_DNA"/>
</dbReference>
<dbReference type="InterPro" id="IPR036322">
    <property type="entry name" value="WD40_repeat_dom_sf"/>
</dbReference>
<evidence type="ECO:0000313" key="1">
    <source>
        <dbReference type="EMBL" id="UYV82520.1"/>
    </source>
</evidence>
<name>A0ABY6LS09_9ARAC</name>
<accession>A0ABY6LS09</accession>
<dbReference type="InterPro" id="IPR044285">
    <property type="entry name" value="PWP1"/>
</dbReference>
<organism evidence="1 2">
    <name type="scientific">Cordylochernes scorpioides</name>
    <dbReference type="NCBI Taxonomy" id="51811"/>
    <lineage>
        <taxon>Eukaryota</taxon>
        <taxon>Metazoa</taxon>
        <taxon>Ecdysozoa</taxon>
        <taxon>Arthropoda</taxon>
        <taxon>Chelicerata</taxon>
        <taxon>Arachnida</taxon>
        <taxon>Pseudoscorpiones</taxon>
        <taxon>Cheliferoidea</taxon>
        <taxon>Chernetidae</taxon>
        <taxon>Cordylochernes</taxon>
    </lineage>
</organism>
<dbReference type="InterPro" id="IPR005312">
    <property type="entry name" value="DUF1759"/>
</dbReference>
<dbReference type="Pfam" id="PF03564">
    <property type="entry name" value="DUF1759"/>
    <property type="match status" value="1"/>
</dbReference>
<keyword evidence="2" id="KW-1185">Reference proteome</keyword>
<sequence length="496" mass="57335">METENEERISIVTAIKWIKKGKPAEVPEKAGPGDPEEYLAMMKSLADQVRDLGMEDQPMEQEEQVQPEEMTEEARELKRIEDLYGLDDYDDDEDDIETGPALATDLELYADPREDENIDQDYNVESDEEEDYCVHQNENLIAVGYVDTVYCDLQYYVYSEEKELYPRDHNNLDSYPLVLEWLDFNPSSPDSPGNFVAVGGFSPIISVWNADVINSDDPAFKLGRKSKKKKVSWPYGCCVVPVVESCTPVSSASTVPDLDWTDLCVCRSVLASGSVDNTIIGWDLNTRKPSVTLRHFTDKANADILILKIYIEEFNAYASQFDGICQQKNIRRLKLYHANMTELFKNLKETYYQILRSNALETSETLFKEYIDIKNRYENFVFQIGEILEVEDVSQPVKLEQNVISNVKLPKFNLPIFSDIQKLQYLHSSLKGDAARIIKGFPITENNYNQAWKTLIERYDNKREIIFSQLDKIFKIKLYKMSCWIFATNLLEIWRL</sequence>
<dbReference type="PANTHER" id="PTHR14091:SF0">
    <property type="entry name" value="PERIODIC TRYPTOPHAN PROTEIN 1 HOMOLOG"/>
    <property type="match status" value="1"/>
</dbReference>
<reference evidence="1 2" key="1">
    <citation type="submission" date="2022-01" db="EMBL/GenBank/DDBJ databases">
        <title>A chromosomal length assembly of Cordylochernes scorpioides.</title>
        <authorList>
            <person name="Zeh D."/>
            <person name="Zeh J."/>
        </authorList>
    </citation>
    <scope>NUCLEOTIDE SEQUENCE [LARGE SCALE GENOMIC DNA]</scope>
    <source>
        <strain evidence="1">IN4F17</strain>
        <tissue evidence="1">Whole Body</tissue>
    </source>
</reference>
<dbReference type="Gene3D" id="2.130.10.10">
    <property type="entry name" value="YVTN repeat-like/Quinoprotein amine dehydrogenase"/>
    <property type="match status" value="1"/>
</dbReference>
<dbReference type="InterPro" id="IPR015943">
    <property type="entry name" value="WD40/YVTN_repeat-like_dom_sf"/>
</dbReference>
<dbReference type="Proteomes" id="UP001235939">
    <property type="component" value="Chromosome 21"/>
</dbReference>
<dbReference type="PANTHER" id="PTHR14091">
    <property type="entry name" value="PERIODIC TRYPTOPHAN PROTEIN 1"/>
    <property type="match status" value="1"/>
</dbReference>
<dbReference type="SUPFAM" id="SSF50978">
    <property type="entry name" value="WD40 repeat-like"/>
    <property type="match status" value="1"/>
</dbReference>